<organism evidence="5">
    <name type="scientific">Anisakis simplex</name>
    <name type="common">Herring worm</name>
    <dbReference type="NCBI Taxonomy" id="6269"/>
    <lineage>
        <taxon>Eukaryota</taxon>
        <taxon>Metazoa</taxon>
        <taxon>Ecdysozoa</taxon>
        <taxon>Nematoda</taxon>
        <taxon>Chromadorea</taxon>
        <taxon>Rhabditida</taxon>
        <taxon>Spirurina</taxon>
        <taxon>Ascaridomorpha</taxon>
        <taxon>Ascaridoidea</taxon>
        <taxon>Anisakidae</taxon>
        <taxon>Anisakis</taxon>
        <taxon>Anisakis simplex complex</taxon>
    </lineage>
</organism>
<dbReference type="EMBL" id="UYRR01002752">
    <property type="protein sequence ID" value="VDK19685.1"/>
    <property type="molecule type" value="Genomic_DNA"/>
</dbReference>
<dbReference type="SMART" id="SM00225">
    <property type="entry name" value="BTB"/>
    <property type="match status" value="1"/>
</dbReference>
<keyword evidence="4" id="KW-1185">Reference proteome</keyword>
<evidence type="ECO:0000313" key="3">
    <source>
        <dbReference type="EMBL" id="VDK19685.1"/>
    </source>
</evidence>
<proteinExistence type="predicted"/>
<dbReference type="OrthoDB" id="2347980at2759"/>
<evidence type="ECO:0000313" key="4">
    <source>
        <dbReference type="Proteomes" id="UP000267096"/>
    </source>
</evidence>
<protein>
    <submittedName>
        <fullName evidence="5">BTB domain-containing protein</fullName>
    </submittedName>
</protein>
<dbReference type="Pfam" id="PF00651">
    <property type="entry name" value="BTB"/>
    <property type="match status" value="1"/>
</dbReference>
<dbReference type="Proteomes" id="UP000267096">
    <property type="component" value="Unassembled WGS sequence"/>
</dbReference>
<dbReference type="PANTHER" id="PTHR16064">
    <property type="entry name" value="BTB POZ DOMAIN CONTAINING 7"/>
    <property type="match status" value="1"/>
</dbReference>
<dbReference type="InterPro" id="IPR011333">
    <property type="entry name" value="SKP1/BTB/POZ_sf"/>
</dbReference>
<dbReference type="InterPro" id="IPR000210">
    <property type="entry name" value="BTB/POZ_dom"/>
</dbReference>
<dbReference type="InterPro" id="IPR042345">
    <property type="entry name" value="Btbd7"/>
</dbReference>
<dbReference type="SUPFAM" id="SSF54695">
    <property type="entry name" value="POZ domain"/>
    <property type="match status" value="1"/>
</dbReference>
<feature type="domain" description="BTB" evidence="2">
    <location>
        <begin position="135"/>
        <end position="210"/>
    </location>
</feature>
<dbReference type="WBParaSite" id="ASIM_0000229001-mRNA-1">
    <property type="protein sequence ID" value="ASIM_0000229001-mRNA-1"/>
    <property type="gene ID" value="ASIM_0000229001"/>
</dbReference>
<reference evidence="5" key="1">
    <citation type="submission" date="2017-02" db="UniProtKB">
        <authorList>
            <consortium name="WormBaseParasite"/>
        </authorList>
    </citation>
    <scope>IDENTIFICATION</scope>
</reference>
<sequence length="337" mass="37836">MGAVGSAQLHKRSTRDSVSSQVDSVVPSSSNSAALRPESSRKCRFAALIRNKYAECKLSRLQSRRKNRPAISRDTQRAFRELISSWSCSELAAFCTEMDSAYAVRELVLMAEAARPPVSSLQQDLFNAFSNSIATDCFVLYRDGRYAAHEAILCARSRYFAEQFASVHHDVNECMSASTGTPANLELKFIDETVPYEIFLAALQFIYTGQTSPLLLQEPQKKYRLNDVLSRLGCTKALIDDLSTFDFSKNADCTLVFTTNTATSTSYDEKDGMRRSDALDYRIGCASGIVAARSDFLRTLIERKRQSGRPEDGEEQRECAHWPLEIVIDEHLIPRIY</sequence>
<dbReference type="CDD" id="cd18186">
    <property type="entry name" value="BTB_POZ_ZBTB_KLHL-like"/>
    <property type="match status" value="1"/>
</dbReference>
<dbReference type="PROSITE" id="PS50097">
    <property type="entry name" value="BTB"/>
    <property type="match status" value="1"/>
</dbReference>
<feature type="region of interest" description="Disordered" evidence="1">
    <location>
        <begin position="1"/>
        <end position="34"/>
    </location>
</feature>
<evidence type="ECO:0000256" key="1">
    <source>
        <dbReference type="SAM" id="MobiDB-lite"/>
    </source>
</evidence>
<feature type="compositionally biased region" description="Low complexity" evidence="1">
    <location>
        <begin position="17"/>
        <end position="32"/>
    </location>
</feature>
<dbReference type="AlphaFoldDB" id="A0A0M3J423"/>
<accession>A0A0M3J423</accession>
<dbReference type="PANTHER" id="PTHR16064:SF3">
    <property type="entry name" value="BTB_POZ DOMAIN-CONTAINING PROTEIN 7"/>
    <property type="match status" value="1"/>
</dbReference>
<dbReference type="GO" id="GO:0061138">
    <property type="term" value="P:morphogenesis of a branching epithelium"/>
    <property type="evidence" value="ECO:0007669"/>
    <property type="project" value="InterPro"/>
</dbReference>
<evidence type="ECO:0000313" key="5">
    <source>
        <dbReference type="WBParaSite" id="ASIM_0000229001-mRNA-1"/>
    </source>
</evidence>
<evidence type="ECO:0000259" key="2">
    <source>
        <dbReference type="PROSITE" id="PS50097"/>
    </source>
</evidence>
<name>A0A0M3J423_ANISI</name>
<gene>
    <name evidence="3" type="ORF">ASIM_LOCUS2156</name>
</gene>
<dbReference type="Gene3D" id="3.30.710.10">
    <property type="entry name" value="Potassium Channel Kv1.1, Chain A"/>
    <property type="match status" value="1"/>
</dbReference>
<reference evidence="3 4" key="2">
    <citation type="submission" date="2018-11" db="EMBL/GenBank/DDBJ databases">
        <authorList>
            <consortium name="Pathogen Informatics"/>
        </authorList>
    </citation>
    <scope>NUCLEOTIDE SEQUENCE [LARGE SCALE GENOMIC DNA]</scope>
</reference>